<dbReference type="RefSeq" id="WP_012499876.1">
    <property type="nucleotide sequence ID" value="NC_011026.1"/>
</dbReference>
<dbReference type="Proteomes" id="UP000001208">
    <property type="component" value="Chromosome"/>
</dbReference>
<dbReference type="AlphaFoldDB" id="B3QZ99"/>
<feature type="transmembrane region" description="Helical" evidence="7">
    <location>
        <begin position="9"/>
        <end position="30"/>
    </location>
</feature>
<dbReference type="PANTHER" id="PTHR43163">
    <property type="entry name" value="DIPEPTIDE TRANSPORT SYSTEM PERMEASE PROTEIN DPPB-RELATED"/>
    <property type="match status" value="1"/>
</dbReference>
<keyword evidence="4 7" id="KW-0812">Transmembrane</keyword>
<evidence type="ECO:0000256" key="4">
    <source>
        <dbReference type="ARBA" id="ARBA00022692"/>
    </source>
</evidence>
<feature type="transmembrane region" description="Helical" evidence="7">
    <location>
        <begin position="275"/>
        <end position="301"/>
    </location>
</feature>
<keyword evidence="10" id="KW-1185">Reference proteome</keyword>
<protein>
    <submittedName>
        <fullName evidence="9">Binding-protein-dependent transport systems inner membrane component</fullName>
    </submittedName>
</protein>
<keyword evidence="5 7" id="KW-1133">Transmembrane helix</keyword>
<dbReference type="SUPFAM" id="SSF161098">
    <property type="entry name" value="MetI-like"/>
    <property type="match status" value="1"/>
</dbReference>
<dbReference type="EMBL" id="CP001100">
    <property type="protein sequence ID" value="ACF13792.1"/>
    <property type="molecule type" value="Genomic_DNA"/>
</dbReference>
<gene>
    <name evidence="9" type="ordered locus">Ctha_1329</name>
</gene>
<keyword evidence="6 7" id="KW-0472">Membrane</keyword>
<dbReference type="Pfam" id="PF00528">
    <property type="entry name" value="BPD_transp_1"/>
    <property type="match status" value="1"/>
</dbReference>
<evidence type="ECO:0000256" key="5">
    <source>
        <dbReference type="ARBA" id="ARBA00022989"/>
    </source>
</evidence>
<sequence>MFTFVTHRLLYAIVVIYGVMTITFFLMYILPGDPARLMLGQRADVQSIEAIRTELGLDKPLHEQYFAFLANAAQGNLGRSYATNRDVLETILERFPATALLAVSSLAISTVLGIAIGVLSAVKPYTWLDNLFMLFALLGMSAPGFFAGLLIAWVFGFLLGWFPISGYISEGWQHLVLPMTTLALRPLSINARLTRSAMLDVLSQDYVRTAFAKGVSFRSAIFRHALRNALNPVLTAVSSWLAGLLAGSFFIEFIFNWPGIGLLAIDAIQKLDFPMIQGVVLFTAVIFIIINIAVDMLYALLDPRVKLSVN</sequence>
<dbReference type="Gene3D" id="1.10.3720.10">
    <property type="entry name" value="MetI-like"/>
    <property type="match status" value="1"/>
</dbReference>
<feature type="transmembrane region" description="Helical" evidence="7">
    <location>
        <begin position="233"/>
        <end position="255"/>
    </location>
</feature>
<evidence type="ECO:0000256" key="3">
    <source>
        <dbReference type="ARBA" id="ARBA00022475"/>
    </source>
</evidence>
<evidence type="ECO:0000256" key="6">
    <source>
        <dbReference type="ARBA" id="ARBA00023136"/>
    </source>
</evidence>
<feature type="transmembrane region" description="Helical" evidence="7">
    <location>
        <begin position="131"/>
        <end position="159"/>
    </location>
</feature>
<feature type="domain" description="ABC transmembrane type-1" evidence="8">
    <location>
        <begin position="95"/>
        <end position="298"/>
    </location>
</feature>
<accession>B3QZ99</accession>
<dbReference type="KEGG" id="cts:Ctha_1329"/>
<evidence type="ECO:0000256" key="2">
    <source>
        <dbReference type="ARBA" id="ARBA00022448"/>
    </source>
</evidence>
<keyword evidence="2 7" id="KW-0813">Transport</keyword>
<evidence type="ECO:0000313" key="10">
    <source>
        <dbReference type="Proteomes" id="UP000001208"/>
    </source>
</evidence>
<name>B3QZ99_CHLT3</name>
<keyword evidence="3" id="KW-1003">Cell membrane</keyword>
<dbReference type="OrthoDB" id="24153at2"/>
<dbReference type="CDD" id="cd06261">
    <property type="entry name" value="TM_PBP2"/>
    <property type="match status" value="1"/>
</dbReference>
<dbReference type="STRING" id="517418.Ctha_1329"/>
<dbReference type="InterPro" id="IPR045621">
    <property type="entry name" value="BPD_transp_1_N"/>
</dbReference>
<proteinExistence type="inferred from homology"/>
<feature type="transmembrane region" description="Helical" evidence="7">
    <location>
        <begin position="97"/>
        <end position="119"/>
    </location>
</feature>
<comment type="subcellular location">
    <subcellularLocation>
        <location evidence="1 7">Cell membrane</location>
        <topology evidence="1 7">Multi-pass membrane protein</topology>
    </subcellularLocation>
</comment>
<dbReference type="HOGENOM" id="CLU_036879_0_1_10"/>
<dbReference type="eggNOG" id="COG0601">
    <property type="taxonomic scope" value="Bacteria"/>
</dbReference>
<organism evidence="9 10">
    <name type="scientific">Chloroherpeton thalassium (strain ATCC 35110 / GB-78)</name>
    <dbReference type="NCBI Taxonomy" id="517418"/>
    <lineage>
        <taxon>Bacteria</taxon>
        <taxon>Pseudomonadati</taxon>
        <taxon>Chlorobiota</taxon>
        <taxon>Chlorobiia</taxon>
        <taxon>Chlorobiales</taxon>
        <taxon>Chloroherpetonaceae</taxon>
        <taxon>Chloroherpeton</taxon>
    </lineage>
</organism>
<dbReference type="PROSITE" id="PS50928">
    <property type="entry name" value="ABC_TM1"/>
    <property type="match status" value="1"/>
</dbReference>
<evidence type="ECO:0000256" key="7">
    <source>
        <dbReference type="RuleBase" id="RU363032"/>
    </source>
</evidence>
<dbReference type="PANTHER" id="PTHR43163:SF6">
    <property type="entry name" value="DIPEPTIDE TRANSPORT SYSTEM PERMEASE PROTEIN DPPB-RELATED"/>
    <property type="match status" value="1"/>
</dbReference>
<comment type="similarity">
    <text evidence="7">Belongs to the binding-protein-dependent transport system permease family.</text>
</comment>
<evidence type="ECO:0000313" key="9">
    <source>
        <dbReference type="EMBL" id="ACF13792.1"/>
    </source>
</evidence>
<dbReference type="InterPro" id="IPR000515">
    <property type="entry name" value="MetI-like"/>
</dbReference>
<dbReference type="Pfam" id="PF19300">
    <property type="entry name" value="BPD_transp_1_N"/>
    <property type="match status" value="1"/>
</dbReference>
<dbReference type="InterPro" id="IPR035906">
    <property type="entry name" value="MetI-like_sf"/>
</dbReference>
<reference evidence="9 10" key="1">
    <citation type="submission" date="2008-06" db="EMBL/GenBank/DDBJ databases">
        <title>Complete sequence of Chloroherpeton thalassium ATCC 35110.</title>
        <authorList>
            <consortium name="US DOE Joint Genome Institute"/>
            <person name="Lucas S."/>
            <person name="Copeland A."/>
            <person name="Lapidus A."/>
            <person name="Glavina del Rio T."/>
            <person name="Dalin E."/>
            <person name="Tice H."/>
            <person name="Bruce D."/>
            <person name="Goodwin L."/>
            <person name="Pitluck S."/>
            <person name="Schmutz J."/>
            <person name="Larimer F."/>
            <person name="Land M."/>
            <person name="Hauser L."/>
            <person name="Kyrpides N."/>
            <person name="Mikhailova N."/>
            <person name="Liu Z."/>
            <person name="Li T."/>
            <person name="Zhao F."/>
            <person name="Overmann J."/>
            <person name="Bryant D.A."/>
            <person name="Richardson P."/>
        </authorList>
    </citation>
    <scope>NUCLEOTIDE SEQUENCE [LARGE SCALE GENOMIC DNA]</scope>
    <source>
        <strain evidence="10">ATCC 35110 / GB-78</strain>
    </source>
</reference>
<evidence type="ECO:0000259" key="8">
    <source>
        <dbReference type="PROSITE" id="PS50928"/>
    </source>
</evidence>
<dbReference type="GO" id="GO:0055085">
    <property type="term" value="P:transmembrane transport"/>
    <property type="evidence" value="ECO:0007669"/>
    <property type="project" value="InterPro"/>
</dbReference>
<dbReference type="GO" id="GO:0005886">
    <property type="term" value="C:plasma membrane"/>
    <property type="evidence" value="ECO:0007669"/>
    <property type="project" value="UniProtKB-SubCell"/>
</dbReference>
<evidence type="ECO:0000256" key="1">
    <source>
        <dbReference type="ARBA" id="ARBA00004651"/>
    </source>
</evidence>